<sequence>MTMSARKDPMSLEVMAPGCTPSLKPRMSLEVMAPGCTPSLKPRTIAPSSEAGRPDRPTYQKGREFAIIYLRFVRGYSWNRTKREYCEKYHESRELSGLQSKAYRVMASWGWNKRNFRNFTLSDFEGQMRAVQETEILEGIKKMFGPT</sequence>
<name>A0A1Y1YV46_9PLEO</name>
<reference evidence="2 3" key="1">
    <citation type="submission" date="2016-07" db="EMBL/GenBank/DDBJ databases">
        <title>Pervasive Adenine N6-methylation of Active Genes in Fungi.</title>
        <authorList>
            <consortium name="DOE Joint Genome Institute"/>
            <person name="Mondo S.J."/>
            <person name="Dannebaum R.O."/>
            <person name="Kuo R.C."/>
            <person name="Labutti K."/>
            <person name="Haridas S."/>
            <person name="Kuo A."/>
            <person name="Salamov A."/>
            <person name="Ahrendt S.R."/>
            <person name="Lipzen A."/>
            <person name="Sullivan W."/>
            <person name="Andreopoulos W.B."/>
            <person name="Clum A."/>
            <person name="Lindquist E."/>
            <person name="Daum C."/>
            <person name="Ramamoorthy G.K."/>
            <person name="Gryganskyi A."/>
            <person name="Culley D."/>
            <person name="Magnuson J.K."/>
            <person name="James T.Y."/>
            <person name="O'Malley M.A."/>
            <person name="Stajich J.E."/>
            <person name="Spatafora J.W."/>
            <person name="Visel A."/>
            <person name="Grigoriev I.V."/>
        </authorList>
    </citation>
    <scope>NUCLEOTIDE SEQUENCE [LARGE SCALE GENOMIC DNA]</scope>
    <source>
        <strain evidence="2 3">CBS 115471</strain>
    </source>
</reference>
<evidence type="ECO:0000256" key="1">
    <source>
        <dbReference type="SAM" id="MobiDB-lite"/>
    </source>
</evidence>
<protein>
    <submittedName>
        <fullName evidence="2">Uncharacterized protein</fullName>
    </submittedName>
</protein>
<keyword evidence="3" id="KW-1185">Reference proteome</keyword>
<organism evidence="2 3">
    <name type="scientific">Clohesyomyces aquaticus</name>
    <dbReference type="NCBI Taxonomy" id="1231657"/>
    <lineage>
        <taxon>Eukaryota</taxon>
        <taxon>Fungi</taxon>
        <taxon>Dikarya</taxon>
        <taxon>Ascomycota</taxon>
        <taxon>Pezizomycotina</taxon>
        <taxon>Dothideomycetes</taxon>
        <taxon>Pleosporomycetidae</taxon>
        <taxon>Pleosporales</taxon>
        <taxon>Lindgomycetaceae</taxon>
        <taxon>Clohesyomyces</taxon>
    </lineage>
</organism>
<feature type="region of interest" description="Disordered" evidence="1">
    <location>
        <begin position="39"/>
        <end position="58"/>
    </location>
</feature>
<proteinExistence type="predicted"/>
<dbReference type="Proteomes" id="UP000193144">
    <property type="component" value="Unassembled WGS sequence"/>
</dbReference>
<dbReference type="AlphaFoldDB" id="A0A1Y1YV46"/>
<accession>A0A1Y1YV46</accession>
<comment type="caution">
    <text evidence="2">The sequence shown here is derived from an EMBL/GenBank/DDBJ whole genome shotgun (WGS) entry which is preliminary data.</text>
</comment>
<evidence type="ECO:0000313" key="3">
    <source>
        <dbReference type="Proteomes" id="UP000193144"/>
    </source>
</evidence>
<evidence type="ECO:0000313" key="2">
    <source>
        <dbReference type="EMBL" id="ORY01913.1"/>
    </source>
</evidence>
<dbReference type="EMBL" id="MCFA01000164">
    <property type="protein sequence ID" value="ORY01913.1"/>
    <property type="molecule type" value="Genomic_DNA"/>
</dbReference>
<gene>
    <name evidence="2" type="ORF">BCR34DRAFT_592095</name>
</gene>